<feature type="region of interest" description="Disordered" evidence="30">
    <location>
        <begin position="2922"/>
        <end position="2963"/>
    </location>
</feature>
<evidence type="ECO:0000256" key="28">
    <source>
        <dbReference type="ARBA" id="ARBA00081222"/>
    </source>
</evidence>
<gene>
    <name evidence="32" type="ORF">pipiens_016776</name>
</gene>
<keyword evidence="6" id="KW-0963">Cytoplasm</keyword>
<dbReference type="PROSITE" id="PS50143">
    <property type="entry name" value="BIR_REPEAT_2"/>
    <property type="match status" value="1"/>
</dbReference>
<feature type="region of interest" description="Disordered" evidence="30">
    <location>
        <begin position="2301"/>
        <end position="2330"/>
    </location>
</feature>
<dbReference type="Pfam" id="PF12356">
    <property type="entry name" value="BIRC6"/>
    <property type="match status" value="1"/>
</dbReference>
<dbReference type="InterPro" id="IPR016135">
    <property type="entry name" value="UBQ-conjugating_enzyme/RWD"/>
</dbReference>
<evidence type="ECO:0000256" key="11">
    <source>
        <dbReference type="ARBA" id="ARBA00022690"/>
    </source>
</evidence>
<feature type="region of interest" description="Disordered" evidence="30">
    <location>
        <begin position="541"/>
        <end position="568"/>
    </location>
</feature>
<evidence type="ECO:0000259" key="31">
    <source>
        <dbReference type="PROSITE" id="PS50127"/>
    </source>
</evidence>
<dbReference type="InterPro" id="IPR001370">
    <property type="entry name" value="BIR_rpt"/>
</dbReference>
<feature type="compositionally biased region" description="Acidic residues" evidence="30">
    <location>
        <begin position="4905"/>
        <end position="4926"/>
    </location>
</feature>
<evidence type="ECO:0000256" key="3">
    <source>
        <dbReference type="ARBA" id="ARBA00004214"/>
    </source>
</evidence>
<keyword evidence="29" id="KW-0175">Coiled coil</keyword>
<feature type="region of interest" description="Disordered" evidence="30">
    <location>
        <begin position="3945"/>
        <end position="3966"/>
    </location>
</feature>
<keyword evidence="12" id="KW-0053">Apoptosis</keyword>
<name>A0ABD1CK49_CULPP</name>
<evidence type="ECO:0000256" key="14">
    <source>
        <dbReference type="ARBA" id="ARBA00022737"/>
    </source>
</evidence>
<dbReference type="FunFam" id="1.10.1170.10:FF:000001">
    <property type="entry name" value="baculoviral IAP repeat-containing protein 6 isoform X1"/>
    <property type="match status" value="1"/>
</dbReference>
<evidence type="ECO:0000256" key="8">
    <source>
        <dbReference type="ARBA" id="ARBA00022574"/>
    </source>
</evidence>
<feature type="compositionally biased region" description="Low complexity" evidence="30">
    <location>
        <begin position="942"/>
        <end position="955"/>
    </location>
</feature>
<dbReference type="GO" id="GO:0046872">
    <property type="term" value="F:metal ion binding"/>
    <property type="evidence" value="ECO:0007669"/>
    <property type="project" value="UniProtKB-KW"/>
</dbReference>
<evidence type="ECO:0000256" key="6">
    <source>
        <dbReference type="ARBA" id="ARBA00022490"/>
    </source>
</evidence>
<evidence type="ECO:0000256" key="30">
    <source>
        <dbReference type="SAM" id="MobiDB-lite"/>
    </source>
</evidence>
<feature type="region of interest" description="Disordered" evidence="30">
    <location>
        <begin position="19"/>
        <end position="38"/>
    </location>
</feature>
<dbReference type="Pfam" id="PF00179">
    <property type="entry name" value="UQ_con"/>
    <property type="match status" value="1"/>
</dbReference>
<dbReference type="PANTHER" id="PTHR46116:SF39">
    <property type="entry name" value="BACULOVIRAL IAP REPEAT-CONTAINING PROTEIN 6"/>
    <property type="match status" value="1"/>
</dbReference>
<feature type="coiled-coil region" evidence="29">
    <location>
        <begin position="2254"/>
        <end position="2288"/>
    </location>
</feature>
<evidence type="ECO:0000256" key="23">
    <source>
        <dbReference type="ARBA" id="ARBA00023306"/>
    </source>
</evidence>
<keyword evidence="18" id="KW-0862">Zinc</keyword>
<reference evidence="32 33" key="1">
    <citation type="submission" date="2024-05" db="EMBL/GenBank/DDBJ databases">
        <title>Culex pipiens pipiens assembly and annotation.</title>
        <authorList>
            <person name="Alout H."/>
            <person name="Durand T."/>
        </authorList>
    </citation>
    <scope>NUCLEOTIDE SEQUENCE [LARGE SCALE GENOMIC DNA]</scope>
    <source>
        <strain evidence="32">HA-2024</strain>
        <tissue evidence="32">Whole body</tissue>
    </source>
</reference>
<dbReference type="FunFam" id="3.10.110.10:FF:000014">
    <property type="entry name" value="Baculoviral IAP repeat-containing protein 6"/>
    <property type="match status" value="1"/>
</dbReference>
<evidence type="ECO:0000256" key="1">
    <source>
        <dbReference type="ARBA" id="ARBA00004177"/>
    </source>
</evidence>
<evidence type="ECO:0000256" key="25">
    <source>
        <dbReference type="ARBA" id="ARBA00069601"/>
    </source>
</evidence>
<evidence type="ECO:0000256" key="15">
    <source>
        <dbReference type="ARBA" id="ARBA00022753"/>
    </source>
</evidence>
<keyword evidence="17" id="KW-0833">Ubl conjugation pathway</keyword>
<feature type="region of interest" description="Disordered" evidence="30">
    <location>
        <begin position="3831"/>
        <end position="3852"/>
    </location>
</feature>
<dbReference type="GO" id="GO:0030496">
    <property type="term" value="C:midbody"/>
    <property type="evidence" value="ECO:0007669"/>
    <property type="project" value="UniProtKB-SubCell"/>
</dbReference>
<evidence type="ECO:0000256" key="10">
    <source>
        <dbReference type="ARBA" id="ARBA00022679"/>
    </source>
</evidence>
<evidence type="ECO:0000256" key="17">
    <source>
        <dbReference type="ARBA" id="ARBA00022786"/>
    </source>
</evidence>
<keyword evidence="13" id="KW-0479">Metal-binding</keyword>
<dbReference type="CDD" id="cd23810">
    <property type="entry name" value="UBCc_BIRC6"/>
    <property type="match status" value="1"/>
</dbReference>
<feature type="compositionally biased region" description="Polar residues" evidence="30">
    <location>
        <begin position="544"/>
        <end position="559"/>
    </location>
</feature>
<evidence type="ECO:0000256" key="27">
    <source>
        <dbReference type="ARBA" id="ARBA00079718"/>
    </source>
</evidence>
<keyword evidence="19" id="KW-0832">Ubl conjugation</keyword>
<comment type="similarity">
    <text evidence="24">Belongs to the BIRC6 family.</text>
</comment>
<evidence type="ECO:0000256" key="19">
    <source>
        <dbReference type="ARBA" id="ARBA00022843"/>
    </source>
</evidence>
<dbReference type="SUPFAM" id="SSF54495">
    <property type="entry name" value="UBC-like"/>
    <property type="match status" value="1"/>
</dbReference>
<dbReference type="Proteomes" id="UP001562425">
    <property type="component" value="Unassembled WGS sequence"/>
</dbReference>
<feature type="compositionally biased region" description="Low complexity" evidence="30">
    <location>
        <begin position="2442"/>
        <end position="2459"/>
    </location>
</feature>
<dbReference type="Pfam" id="PF00653">
    <property type="entry name" value="BIR"/>
    <property type="match status" value="1"/>
</dbReference>
<keyword evidence="33" id="KW-1185">Reference proteome</keyword>
<evidence type="ECO:0000256" key="5">
    <source>
        <dbReference type="ARBA" id="ARBA00004647"/>
    </source>
</evidence>
<evidence type="ECO:0000256" key="21">
    <source>
        <dbReference type="ARBA" id="ARBA00023136"/>
    </source>
</evidence>
<keyword evidence="7" id="KW-0597">Phosphoprotein</keyword>
<comment type="caution">
    <text evidence="32">The sequence shown here is derived from an EMBL/GenBank/DDBJ whole genome shotgun (WGS) entry which is preliminary data.</text>
</comment>
<dbReference type="GO" id="GO:0000922">
    <property type="term" value="C:spindle pole"/>
    <property type="evidence" value="ECO:0007669"/>
    <property type="project" value="UniProtKB-SubCell"/>
</dbReference>
<evidence type="ECO:0000256" key="26">
    <source>
        <dbReference type="ARBA" id="ARBA00075349"/>
    </source>
</evidence>
<proteinExistence type="inferred from homology"/>
<evidence type="ECO:0000313" key="32">
    <source>
        <dbReference type="EMBL" id="KAL1376650.1"/>
    </source>
</evidence>
<feature type="region of interest" description="Disordered" evidence="30">
    <location>
        <begin position="3699"/>
        <end position="3727"/>
    </location>
</feature>
<evidence type="ECO:0000256" key="4">
    <source>
        <dbReference type="ARBA" id="ARBA00004300"/>
    </source>
</evidence>
<dbReference type="GO" id="GO:0005794">
    <property type="term" value="C:Golgi apparatus"/>
    <property type="evidence" value="ECO:0007669"/>
    <property type="project" value="UniProtKB-SubCell"/>
</dbReference>
<feature type="region of interest" description="Disordered" evidence="30">
    <location>
        <begin position="936"/>
        <end position="964"/>
    </location>
</feature>
<keyword evidence="14" id="KW-0677">Repeat</keyword>
<evidence type="ECO:0000313" key="33">
    <source>
        <dbReference type="Proteomes" id="UP001562425"/>
    </source>
</evidence>
<evidence type="ECO:0000256" key="7">
    <source>
        <dbReference type="ARBA" id="ARBA00022553"/>
    </source>
</evidence>
<feature type="region of interest" description="Disordered" evidence="30">
    <location>
        <begin position="1211"/>
        <end position="1232"/>
    </location>
</feature>
<dbReference type="GO" id="GO:0005813">
    <property type="term" value="C:centrosome"/>
    <property type="evidence" value="ECO:0007669"/>
    <property type="project" value="UniProtKB-SubCell"/>
</dbReference>
<keyword evidence="22" id="KW-0206">Cytoskeleton</keyword>
<evidence type="ECO:0000256" key="18">
    <source>
        <dbReference type="ARBA" id="ARBA00022833"/>
    </source>
</evidence>
<dbReference type="InterPro" id="IPR022103">
    <property type="entry name" value="BIRC6"/>
</dbReference>
<feature type="region of interest" description="Disordered" evidence="30">
    <location>
        <begin position="2435"/>
        <end position="2474"/>
    </location>
</feature>
<keyword evidence="20" id="KW-0333">Golgi apparatus</keyword>
<feature type="compositionally biased region" description="Low complexity" evidence="30">
    <location>
        <begin position="3699"/>
        <end position="3713"/>
    </location>
</feature>
<feature type="compositionally biased region" description="Polar residues" evidence="30">
    <location>
        <begin position="3667"/>
        <end position="3678"/>
    </location>
</feature>
<organism evidence="32 33">
    <name type="scientific">Culex pipiens pipiens</name>
    <name type="common">Northern house mosquito</name>
    <dbReference type="NCBI Taxonomy" id="38569"/>
    <lineage>
        <taxon>Eukaryota</taxon>
        <taxon>Metazoa</taxon>
        <taxon>Ecdysozoa</taxon>
        <taxon>Arthropoda</taxon>
        <taxon>Hexapoda</taxon>
        <taxon>Insecta</taxon>
        <taxon>Pterygota</taxon>
        <taxon>Neoptera</taxon>
        <taxon>Endopterygota</taxon>
        <taxon>Diptera</taxon>
        <taxon>Nematocera</taxon>
        <taxon>Culicoidea</taxon>
        <taxon>Culicidae</taxon>
        <taxon>Culicinae</taxon>
        <taxon>Culicini</taxon>
        <taxon>Culex</taxon>
        <taxon>Culex</taxon>
    </lineage>
</organism>
<dbReference type="EMBL" id="JBEHCU010011512">
    <property type="protein sequence ID" value="KAL1376650.1"/>
    <property type="molecule type" value="Genomic_DNA"/>
</dbReference>
<dbReference type="PANTHER" id="PTHR46116">
    <property type="entry name" value="(E3-INDEPENDENT) E2 UBIQUITIN-CONJUGATING ENZYME"/>
    <property type="match status" value="1"/>
</dbReference>
<dbReference type="GO" id="GO:0016567">
    <property type="term" value="P:protein ubiquitination"/>
    <property type="evidence" value="ECO:0007669"/>
    <property type="project" value="UniProtKB-ARBA"/>
</dbReference>
<evidence type="ECO:0000256" key="2">
    <source>
        <dbReference type="ARBA" id="ARBA00004198"/>
    </source>
</evidence>
<feature type="compositionally biased region" description="Polar residues" evidence="30">
    <location>
        <begin position="2930"/>
        <end position="2945"/>
    </location>
</feature>
<dbReference type="GO" id="GO:0042127">
    <property type="term" value="P:regulation of cell population proliferation"/>
    <property type="evidence" value="ECO:0007669"/>
    <property type="project" value="UniProtKB-ARBA"/>
</dbReference>
<keyword evidence="11" id="KW-0646">Protease inhibitor</keyword>
<keyword evidence="16" id="KW-0498">Mitosis</keyword>
<feature type="compositionally biased region" description="Polar residues" evidence="30">
    <location>
        <begin position="3832"/>
        <end position="3852"/>
    </location>
</feature>
<feature type="non-terminal residue" evidence="32">
    <location>
        <position position="1"/>
    </location>
</feature>
<keyword evidence="8" id="KW-0853">WD repeat</keyword>
<sequence length="4967" mass="547445">LARVEKCCKRTIAGSCAGGSTIRGPPERGRTGFFGGSVPPLGPLGKNVKWIAPRDCRQQYHLAKRENHQRGGEEHGAKLVAMATGDDQWLKEDGYLNVDTESVRIVYHPFLNVILVLARTGEVKVLDVNSGVILQSYRISDDSPPQCRYLPDQDKILFWNGRAVSMRGDYNGVLLLDTILQPPISQADDNIRLELLLSEAVLFLQCLQNLEQHGLENTADVTNELTLKIGEAQQHAKRGIKAQKWETVCLELPHSSLRMVAGGMVMQLKRLERHIPALAIASAINERLTDLIEGGRVTEPTAALNRFHMFSEATRRQTFEGWPHMDYKWVLPDQMAQAGFYHFPGDNGNDDRAMCFTCNVCLVCWEKTDEPWSEHERHSPECPFVKGEFTQNVPLSVTYATSPAVDIGGEGFNIISAGVRGNVFCTGRPSADVTVWNIERQLAKVHDFQVKLHPDILTTTTISSNATVNDIELTALATYAVGSTTLSHGKPKVATLSLKPKMLGTKIVCGIRVNSTDPEADAPDDTLLLIVYNIEDAVPDEQQKNATSKQVPSSPSATNLPPAKKSSLSTIDEKYEDDFIKFLSDNTDSQLLESIDKLIHLDVLKKEEEQLNQQLGAKLDEHLSKLIEASAGSTEKINVEDTNSNTSVDTLKGPFMANSLSPSGGESQLVSIKMTDSLNSLNVNNSNTNVSTALATATTSSASCDISCIPLQYIELPLFTEAHEHYRIGEIIPSSDNKHLLVVLRLKELKKEEEVKVVEAEKPQDNKADDEIPEEIEHGTDGCKTVLFLFYLNEDGLVKADDPLIKRLADGESPLEIVMLPRFDGSGRSFGGPDTESGIFVMTCEDGKLRIVSLKTLGIVSEASVKDDDRFVSATYCKSLERLCGCTAKGCLHFYSFYDLDADSSDERDDDVATINNKLTTDGGLATSTSGVAPSNLLKYDATPSTSSSPAQATADNHPPGGEPLLAYKSELSMNTLRVLYSLTLFNEMLTPYSAEVPGCWSELEQAQKQRRHPQHLRPGDDTHLTKTWRLHNDATTWDEHLIELNLPKCTSLGHIDFKFSLYQPCTNPPAIQVTLLKQKSIGLCSRRKTQSINRVDESINFNIGSGDGKNMIENPVLSEEYLQARNAEILVGPIELASCMDLSEQAGSVTLTSPKLLKSKGRNYLLHIKTMTDLTKDGQAKTRVPVRKKGITSILLTSFANISYQNQASAASATNHSHHHHHASSAGTATGPGATAAAAAAAAAAASSTGKDGNFFFESAAAGGGATDPNKTRKNDYYIGCDWLNEISITVRSTRQVYKIENERAQRLAMLDSNLLLESLMKLLYSDEESLQMQQNLVFDILIWIVSIRMVRYRYPKNPFAKKVIPTAEIKDAATADINGQQSECIQIIERHLEQAIRHCIVLGNRSIAHKCVKFVSVALEGAQNMTDKDVCNSFEKSLKQAIITCLPEIINSNHAGALRWFTLLISGASTCDSHGPISERCISLLKDVASEMRKRVNPYAALLRTRFGLYGSPFEAEIFDSQPLMSKNANVTYTCSITKTTGTGTNNQSIDLRSVCIADGSELKFLPLQLRRRGIGNHFKGLLEVEPLHYVCSSTSDATRLENVDANNIQATNIIDDFLMENTAQNNIETVQNHIKLDEKENLDDDMMNNVKNILVDKIFYSALKKHKMKDDFNEAKKSSAEEIDAQNDNFNEIESWGPSSNEPRIVFVGGNTNESGGSIIDDKSQASIALNNKIQEFFEDSNADENANGLPWHKLLSTPPKQMIVVERMHSGAMRYITLDFGAPIMLTDLIIPACSDLASLFIDIWCFEEEADSVRLVVSQDIGSRTLVLSDLQPPPICRYLKITITGRYGMSATRCRIPMGSFYGHIVILDREGYADPVMKYLKNKKTNLPAQVKILKALYEDVHCRYCLSSSKLMDLLQPLINSESSNIAHMQAFLNRIKENSGDPAAAAGHANASPFQDNHKVYAVYEECMAFQHQLNVIRRVIDRIKGPAPSPDLPPLLKPGADLGPIYTDKLRVLSECLIETLLHLITTYGVHNVTNIYSYFDLDTCNLLFDTLVINGDTHIQLATCSMLVRMCCFQPWWGEFLADKFLKLYSSQNSRIFPQDRVFFLLTYLGRKSISMGSCRSIVIDAILKSLATLLAPLSQNSASGLNIWCNTDLNLLGWILLFLSVCLDDGMTDGKKDQSNLRWDFMSGETDMVKARLNMGNGGLRTLTRTFKKRFLQSKHYSAGLTGGNSNAVTEKMYMMNSDALQGTASKLEMALKQHENQLKKLQNSVKQSFGDYFNEITKVKSIRVPSGESRSSQAGGSGSGNGSKDGSSDGSANDNETAFDKGLKALKIGNIIVVIRGLIGLILSMDFTCNMDLFLITCKIIARLVLACRPVVQLSKIITTNQLLQLVRIAVWENQQQPWAVHAITCLLQDVLEADKNYKDDENDSGNSSGDEATPSSEATAAPRPPAPEATSSFKPVPLPVTKDISYADAVKNQLPSLMECDDADMEDILILDDMLEREKRVFKKDSNTSLSSSRNGLTFLYKTVSSAMDARLETGLDTNVEMTLRRLAMKATFNLIASLPQVTVADAPNPNNNVELPAWPETIIEAWSGVEYQQGMETNTMLTEVFDNILCDLHLVDSWLNLEKILQLWLTLNGETLEQMPGSSAQGLNAYSFPKIPFGDRAVHGLLKALATHPNIKLRAWCLGFQCLILACKPHFEADYMDANSSTSDNHFRKMGNLIVSDDNFEKMLLRFFSGVDQSISSLDSNRYAGPTVCKLVLELFIWLELKCNVKEKLKEILLKVILHLVQFGGAISNQQGPIDAQSQLIKELLSFSYDKSDLGVAMSIIECVSHLVYNNIVNVEKLYCFRASESSNSNNMFGTRFGSLFATVLGSENARQCKTVTDNTLLIDLLKLASILVNTKNPRTGEDNAATYESASFSELNTSSESQTDEIKAEQQNIEPRPRTPCFADTVLQHTPTMTRLLSSLSHCSNSSFAMLVASSMYSTSGISDSKNNTLSEPQTVADAVFQLLLYLSRTATQNLLVVKPLFDYINNASSMRHAMPKLQLSEPFLWFILKVLETASSVAIFTEMGGIKVLCESLVRSNRALINTQPSLVSMIMQRLSKSSNLQTNLSSSSKKSSIATPRNEDGLINFAPYCTISSENQTAQPADVLIQAPIASHRRARNPAWSYLFYPNESHVDLTITLPTAVLLKEVQLQPHLSTLASCPSAVAIEITRDSNLGPIPITQPISTVGMTCIRLKFAQPEIATSVIIRLYRPRDATNIGLTQISVLGTTTFSDINYGASSSSGSNTSNSAPSWTGGVSTSTSTMPKPMGADEYHNDDDKVARTSLGWLRILAQCFSVVIYASDQQLSNRVIMAATEVPGFLEACCSLLNIAPYSPNFALQNLETVLLKLGLHSREFGLKLINILLKESIPQTFQLCNDSISDLLYHLCTTQNDFTRDRLEAMLTWIQRLYERYHQQQTNRFVLHATNPYSGFIKCLASILWQACAIDLIPDLSTMITKELFETLYDWNQELDHDEPLKKAIDSVLCSICCIRPELFTMLLKRMGVLVPNLSTDLTASISDDRKDGECITDDIKQEESDTAEWYSHLVIEDLSRLNLSRCQLSTISMACQSPLAVQQLIDSGLPNLLTSVILEFCHRALNNVNAQTQKSKPSSQRSSVERDNREVFEEEQAAAAAAAAAAATESTDAPEAESGSSCMTDADKEHSKYPGSCPMVNIGKVTEILTFFTEVCSEGHMRDWLGCFEGSIFWEPLLLLLCNNKLAHLVPEVTPQACLDLEECLIKFLSKVTACHPKNQEVLTVNLISVIRKSDPSATTVPPTGSAPNQATTTNNRMPGNGKFCISGFTRRLVLQILLESEKIIVAVRSDLPLQSKDQNLYNVSTHPSKRPNAHFLLFYMSTNSKCQDILDQCATVYNQIIPNLPSDSRVGDAATASGSAPPGLGSDTRKELWEMGLGMEFLSVAAGVTAKDKRLKEAKNQATTMKQKDILSMFKMKIDDPKLSSPEGVALTHTAVPNGIITSDTTISQLLAMLKSNGISLSTPCINLNLVEAKNKPDVDLTCESSGSSSSTPLVKAADFIPLPSPLQIFSSRGGLSLLAHYLPMVYPETPKSQQHLGEKDKSPPGGEWVKVEQNEEIYEDLDDILADSSPKAQAISAVPQHSLAAFALFLKLPAYSEVLLRDKVRAQCLLRLILGVTGDGEGNEIYSLALSSSLPTLPFEVFRQLLDSSPLTTDDGVLLRRMVIEVGAIHLVLNCLSIFTHHNGYGQSSGSNSSENIQAASKSTVPTVANGTAVSVPTVGGTTTSSATTAAVATAEDQLNSDDKSHMYWAKGTGFGTGSTQQSWNVEQALLRQKSEEEHVTVLLQVLSSYINPGDKIPSNLDTGEECSYRECSETLPELPSIFLDLLQHSCLIPALSSYLRNDSVLDITRHIPLYRAILQLLRAVSLSSQLVSLLVNRNNEGKISIAALLSNMKACVDTYASRLKVNKKSNLKGQTQKITVSLDDGDDEGLALLIPDIQETSLLVQSATSVDSAAAGEDDQKENVPRPMAKSVEEKYMELMKALQFDTFEMIAETDNGYRFTISHHFETNVRMAGDRGHPGRVKRLAQETVTLSTSLPLSYSSSVFVRCDTDRLDIMKVLITGPADTPYANGCFEFDVYFPPDYPNSPMMINLETTGRNTVRFNPNLYNDGKVCLSVLNTWHGRPEEKWNAHTSSFLQVLVSIQSLILVPEPYFNEPGFERSRGTPSGTHSSREYNSNIYQACVRYAMLEQLKNPCPCFKDVIHTHFWLKRNEICAQIEDWIAELSKPLQNERTGRTISFNAMVLRRQYRQLREELTKLAPPEGGDLTEIDYPFNTGITPTTPAVDPTSAVTVGSTPPGKDLPADKDIDDDENDEDPVQDFGEDEDNEVIVKPDEEIAAAAAAAAAELAAAQDENADLSPEEIVLSMVW</sequence>
<evidence type="ECO:0000256" key="9">
    <source>
        <dbReference type="ARBA" id="ARBA00022618"/>
    </source>
</evidence>
<accession>A0ABD1CK49</accession>
<feature type="region of interest" description="Disordered" evidence="30">
    <location>
        <begin position="3667"/>
        <end position="3687"/>
    </location>
</feature>
<dbReference type="Gene3D" id="3.10.110.10">
    <property type="entry name" value="Ubiquitin Conjugating Enzyme"/>
    <property type="match status" value="1"/>
</dbReference>
<keyword evidence="23" id="KW-0131">Cell cycle</keyword>
<dbReference type="SMART" id="SM00212">
    <property type="entry name" value="UBCc"/>
    <property type="match status" value="1"/>
</dbReference>
<dbReference type="SMART" id="SM00238">
    <property type="entry name" value="BIR"/>
    <property type="match status" value="1"/>
</dbReference>
<dbReference type="GO" id="GO:0004842">
    <property type="term" value="F:ubiquitin-protein transferase activity"/>
    <property type="evidence" value="ECO:0007669"/>
    <property type="project" value="UniProtKB-ARBA"/>
</dbReference>
<keyword evidence="15" id="KW-0967">Endosome</keyword>
<dbReference type="CDD" id="cd00022">
    <property type="entry name" value="BIR"/>
    <property type="match status" value="1"/>
</dbReference>
<dbReference type="Gene3D" id="1.10.1170.10">
    <property type="entry name" value="Inhibitor Of Apoptosis Protein (2mihbC-IAP-1), Chain A"/>
    <property type="match status" value="1"/>
</dbReference>
<evidence type="ECO:0000256" key="12">
    <source>
        <dbReference type="ARBA" id="ARBA00022703"/>
    </source>
</evidence>
<feature type="domain" description="UBC core" evidence="31">
    <location>
        <begin position="4619"/>
        <end position="4786"/>
    </location>
</feature>
<dbReference type="PROSITE" id="PS50127">
    <property type="entry name" value="UBC_2"/>
    <property type="match status" value="1"/>
</dbReference>
<keyword evidence="10" id="KW-0808">Transferase</keyword>
<keyword evidence="21" id="KW-0472">Membrane</keyword>
<evidence type="ECO:0000256" key="13">
    <source>
        <dbReference type="ARBA" id="ARBA00022723"/>
    </source>
</evidence>
<dbReference type="SUPFAM" id="SSF57924">
    <property type="entry name" value="Inhibitor of apoptosis (IAP) repeat"/>
    <property type="match status" value="1"/>
</dbReference>
<evidence type="ECO:0000256" key="20">
    <source>
        <dbReference type="ARBA" id="ARBA00023034"/>
    </source>
</evidence>
<dbReference type="GO" id="GO:0043066">
    <property type="term" value="P:negative regulation of apoptotic process"/>
    <property type="evidence" value="ECO:0007669"/>
    <property type="project" value="UniProtKB-ARBA"/>
</dbReference>
<comment type="subcellular location">
    <subcellularLocation>
        <location evidence="4">Cytoplasm</location>
        <location evidence="4">Cytoskeleton</location>
        <location evidence="4">Microtubule organizing center</location>
        <location evidence="4">Centrosome</location>
    </subcellularLocation>
    <subcellularLocation>
        <location evidence="5">Cytoplasm</location>
        <location evidence="5">Cytoskeleton</location>
        <location evidence="5">Spindle pole</location>
    </subcellularLocation>
    <subcellularLocation>
        <location evidence="1">Endosome</location>
    </subcellularLocation>
    <subcellularLocation>
        <location evidence="2">Golgi apparatus</location>
        <location evidence="2">trans-Golgi network membrane</location>
    </subcellularLocation>
    <subcellularLocation>
        <location evidence="3">Midbody</location>
    </subcellularLocation>
</comment>
<dbReference type="InterPro" id="IPR000608">
    <property type="entry name" value="UBC"/>
</dbReference>
<feature type="compositionally biased region" description="Low complexity" evidence="30">
    <location>
        <begin position="3303"/>
        <end position="3326"/>
    </location>
</feature>
<dbReference type="GO" id="GO:0030414">
    <property type="term" value="F:peptidase inhibitor activity"/>
    <property type="evidence" value="ECO:0007669"/>
    <property type="project" value="UniProtKB-KW"/>
</dbReference>
<keyword evidence="9" id="KW-0132">Cell division</keyword>
<dbReference type="GO" id="GO:0051301">
    <property type="term" value="P:cell division"/>
    <property type="evidence" value="ECO:0007669"/>
    <property type="project" value="UniProtKB-KW"/>
</dbReference>
<dbReference type="GO" id="GO:0006915">
    <property type="term" value="P:apoptotic process"/>
    <property type="evidence" value="ECO:0007669"/>
    <property type="project" value="UniProtKB-KW"/>
</dbReference>
<feature type="region of interest" description="Disordered" evidence="30">
    <location>
        <begin position="4878"/>
        <end position="4926"/>
    </location>
</feature>
<evidence type="ECO:0000256" key="24">
    <source>
        <dbReference type="ARBA" id="ARBA00060909"/>
    </source>
</evidence>
<protein>
    <recommendedName>
        <fullName evidence="25">Dual E2 ubiquitin-conjugating enzyme/E3 ubiquitin-protein ligase BIRC6</fullName>
    </recommendedName>
    <alternativeName>
        <fullName evidence="28">BIR repeat-containing ubiquitin-conjugating enzyme</fullName>
    </alternativeName>
    <alternativeName>
        <fullName evidence="27">Baculoviral IAP repeat-containing protein 6</fullName>
    </alternativeName>
    <alternativeName>
        <fullName evidence="26">Ubiquitin-conjugating BIR domain enzyme apollon</fullName>
    </alternativeName>
</protein>
<evidence type="ECO:0000256" key="16">
    <source>
        <dbReference type="ARBA" id="ARBA00022776"/>
    </source>
</evidence>
<evidence type="ECO:0000256" key="22">
    <source>
        <dbReference type="ARBA" id="ARBA00023212"/>
    </source>
</evidence>
<feature type="region of interest" description="Disordered" evidence="30">
    <location>
        <begin position="3303"/>
        <end position="3338"/>
    </location>
</feature>
<evidence type="ECO:0000256" key="29">
    <source>
        <dbReference type="SAM" id="Coils"/>
    </source>
</evidence>
<dbReference type="GO" id="GO:0005768">
    <property type="term" value="C:endosome"/>
    <property type="evidence" value="ECO:0007669"/>
    <property type="project" value="UniProtKB-SubCell"/>
</dbReference>